<name>A0A448Z0I3_9STRA</name>
<feature type="compositionally biased region" description="Low complexity" evidence="3">
    <location>
        <begin position="1"/>
        <end position="20"/>
    </location>
</feature>
<evidence type="ECO:0000259" key="5">
    <source>
        <dbReference type="Pfam" id="PF04412"/>
    </source>
</evidence>
<feature type="compositionally biased region" description="Basic and acidic residues" evidence="3">
    <location>
        <begin position="234"/>
        <end position="245"/>
    </location>
</feature>
<organism evidence="6 7">
    <name type="scientific">Pseudo-nitzschia multistriata</name>
    <dbReference type="NCBI Taxonomy" id="183589"/>
    <lineage>
        <taxon>Eukaryota</taxon>
        <taxon>Sar</taxon>
        <taxon>Stramenopiles</taxon>
        <taxon>Ochrophyta</taxon>
        <taxon>Bacillariophyta</taxon>
        <taxon>Bacillariophyceae</taxon>
        <taxon>Bacillariophycidae</taxon>
        <taxon>Bacillariales</taxon>
        <taxon>Bacillariaceae</taxon>
        <taxon>Pseudo-nitzschia</taxon>
    </lineage>
</organism>
<evidence type="ECO:0008006" key="8">
    <source>
        <dbReference type="Google" id="ProtNLM"/>
    </source>
</evidence>
<protein>
    <recommendedName>
        <fullName evidence="8">Aconitase X catalytic domain-containing protein</fullName>
    </recommendedName>
</protein>
<accession>A0A448Z0I3</accession>
<sequence length="765" mass="81076">MPLSSTHDTTTTTTTTTTSTRYGADTAGSQTKSLSTLPESPEASRGSLAFATSRLVAGRWQQGEPGTSIHPVLCSEVPLSFWGGIDERTGVVIDSSHPLCGLDTSGSILVLPSGRGSCTASQVLLELILNRKAPRALVLRDRDGLVCVGALVAAFALPNDSEAGSGGRVPIPDVLRVEDGPQTGDASGPAASFGALVDSRPGYGSVLPDGGLVLGRTEEEVEEKLHRLSLSRKGHADQGDGGDNKNDDDDNDDDNRFGASGFALSPEERRMLDDSSTDAERRAVEVLIRYARILAPDPSSPPAYADAKKAHIDGCTYIGPGGLRFVEGLVEGGGRVRVPTTLNSVSTDLGHWEALGIEDDPSNRNSIRQAEAYVALGCSPESFTCAPYLLGGRGSTAVPERGEQIVWGESNAVIYANSVLGARTEKYADYLDICCAIAGKLPLMGVHLDGPRRPTVVLEIEEGALDPELGGGSRQGHDAEADDAEASFSLLFPVLGHLCGSLSDGEVPLLVGLEPWAERVTGDHLKAFCAAFGTTASSPLIHVAGITPEARGAGVEEWIASAGRFETITADRLGETFDLLDQRNHPGSSEPETVDLVALGNPHLSLPEVDELLRLVEDRAGTEKRGGARILACISRALYDRSPSVKPLEDHGVTFVRDTCWCMLLDPPMIPSDPDATILTNSGKYAHYGPGLTGRRFRLGTMKDCVGAAWTGTLPRKSHARDVPWRRTGRRSFSSAATGAFQKQRGMPLGPGRCGLVQRALKLLR</sequence>
<feature type="domain" description="Phosphomevalonate dehydratase large subunit-like" evidence="5">
    <location>
        <begin position="264"/>
        <end position="706"/>
    </location>
</feature>
<dbReference type="InterPro" id="IPR007506">
    <property type="entry name" value="PMDh-L-like_dom"/>
</dbReference>
<keyword evidence="2" id="KW-0456">Lyase</keyword>
<dbReference type="CDD" id="cd01356">
    <property type="entry name" value="AcnX_swivel"/>
    <property type="match status" value="1"/>
</dbReference>
<dbReference type="EMBL" id="CAACVS010000060">
    <property type="protein sequence ID" value="VEU35536.1"/>
    <property type="molecule type" value="Genomic_DNA"/>
</dbReference>
<dbReference type="PANTHER" id="PTHR36577">
    <property type="entry name" value="DUF521 DOMAIN PROTEIN (AFU_ORTHOLOGUE AFUA_6G00490)"/>
    <property type="match status" value="1"/>
</dbReference>
<dbReference type="Proteomes" id="UP000291116">
    <property type="component" value="Unassembled WGS sequence"/>
</dbReference>
<gene>
    <name evidence="6" type="ORF">PSNMU_V1.4_AUG-EV-PASAV3_0021850</name>
</gene>
<dbReference type="OrthoDB" id="2594507at2759"/>
<evidence type="ECO:0000256" key="2">
    <source>
        <dbReference type="ARBA" id="ARBA00023239"/>
    </source>
</evidence>
<dbReference type="Pfam" id="PF01989">
    <property type="entry name" value="AcnX_swivel_put"/>
    <property type="match status" value="1"/>
</dbReference>
<reference evidence="6 7" key="1">
    <citation type="submission" date="2019-01" db="EMBL/GenBank/DDBJ databases">
        <authorList>
            <person name="Ferrante I. M."/>
        </authorList>
    </citation>
    <scope>NUCLEOTIDE SEQUENCE [LARGE SCALE GENOMIC DNA]</scope>
    <source>
        <strain evidence="6 7">B856</strain>
    </source>
</reference>
<feature type="compositionally biased region" description="Basic and acidic residues" evidence="3">
    <location>
        <begin position="266"/>
        <end position="278"/>
    </location>
</feature>
<dbReference type="GO" id="GO:0016829">
    <property type="term" value="F:lyase activity"/>
    <property type="evidence" value="ECO:0007669"/>
    <property type="project" value="UniProtKB-KW"/>
</dbReference>
<evidence type="ECO:0000256" key="3">
    <source>
        <dbReference type="SAM" id="MobiDB-lite"/>
    </source>
</evidence>
<dbReference type="Pfam" id="PF04412">
    <property type="entry name" value="AcnX"/>
    <property type="match status" value="1"/>
</dbReference>
<proteinExistence type="predicted"/>
<keyword evidence="1" id="KW-0408">Iron</keyword>
<dbReference type="SUPFAM" id="SSF52016">
    <property type="entry name" value="LeuD/IlvD-like"/>
    <property type="match status" value="1"/>
</dbReference>
<dbReference type="InterPro" id="IPR002840">
    <property type="entry name" value="PMDh-S-like_dom"/>
</dbReference>
<keyword evidence="7" id="KW-1185">Reference proteome</keyword>
<dbReference type="Gene3D" id="3.50.30.10">
    <property type="entry name" value="Phosphohistidine domain"/>
    <property type="match status" value="1"/>
</dbReference>
<dbReference type="AlphaFoldDB" id="A0A448Z0I3"/>
<feature type="compositionally biased region" description="Polar residues" evidence="3">
    <location>
        <begin position="27"/>
        <end position="38"/>
    </location>
</feature>
<feature type="region of interest" description="Disordered" evidence="3">
    <location>
        <begin position="1"/>
        <end position="45"/>
    </location>
</feature>
<evidence type="ECO:0000259" key="4">
    <source>
        <dbReference type="Pfam" id="PF01989"/>
    </source>
</evidence>
<feature type="region of interest" description="Disordered" evidence="3">
    <location>
        <begin position="225"/>
        <end position="278"/>
    </location>
</feature>
<evidence type="ECO:0000313" key="7">
    <source>
        <dbReference type="Proteomes" id="UP000291116"/>
    </source>
</evidence>
<dbReference type="PANTHER" id="PTHR36577:SF3">
    <property type="entry name" value="DUF521 DOMAIN PROTEIN (AFU_ORTHOLOGUE AFUA_6G00490)"/>
    <property type="match status" value="1"/>
</dbReference>
<evidence type="ECO:0000256" key="1">
    <source>
        <dbReference type="ARBA" id="ARBA00023004"/>
    </source>
</evidence>
<evidence type="ECO:0000313" key="6">
    <source>
        <dbReference type="EMBL" id="VEU35536.1"/>
    </source>
</evidence>
<feature type="domain" description="Phosphomevalonate dehydratase small subunit-like" evidence="4">
    <location>
        <begin position="79"/>
        <end position="154"/>
    </location>
</feature>